<evidence type="ECO:0000256" key="5">
    <source>
        <dbReference type="ARBA" id="ARBA00022801"/>
    </source>
</evidence>
<dbReference type="SUPFAM" id="SSF48024">
    <property type="entry name" value="N-terminal domain of DnaB helicase"/>
    <property type="match status" value="1"/>
</dbReference>
<evidence type="ECO:0000256" key="9">
    <source>
        <dbReference type="ARBA" id="ARBA00023235"/>
    </source>
</evidence>
<evidence type="ECO:0000256" key="2">
    <source>
        <dbReference type="ARBA" id="ARBA00022515"/>
    </source>
</evidence>
<gene>
    <name evidence="13" type="ORF">GIW75_11000</name>
</gene>
<dbReference type="EC" id="5.6.2.3" evidence="10"/>
<dbReference type="GO" id="GO:0003677">
    <property type="term" value="F:DNA binding"/>
    <property type="evidence" value="ECO:0007669"/>
    <property type="project" value="UniProtKB-KW"/>
</dbReference>
<evidence type="ECO:0000256" key="7">
    <source>
        <dbReference type="ARBA" id="ARBA00022840"/>
    </source>
</evidence>
<evidence type="ECO:0000256" key="4">
    <source>
        <dbReference type="ARBA" id="ARBA00022741"/>
    </source>
</evidence>
<dbReference type="PANTHER" id="PTHR30153">
    <property type="entry name" value="REPLICATIVE DNA HELICASE DNAB"/>
    <property type="match status" value="1"/>
</dbReference>
<organism evidence="13 14">
    <name type="scientific">Pseudomonas proteolytica</name>
    <dbReference type="NCBI Taxonomy" id="219574"/>
    <lineage>
        <taxon>Bacteria</taxon>
        <taxon>Pseudomonadati</taxon>
        <taxon>Pseudomonadota</taxon>
        <taxon>Gammaproteobacteria</taxon>
        <taxon>Pseudomonadales</taxon>
        <taxon>Pseudomonadaceae</taxon>
        <taxon>Pseudomonas</taxon>
    </lineage>
</organism>
<keyword evidence="8" id="KW-0238">DNA-binding</keyword>
<evidence type="ECO:0000256" key="10">
    <source>
        <dbReference type="ARBA" id="ARBA00044969"/>
    </source>
</evidence>
<sequence length="455" mass="49634">MSRELFSIEAEHGVLGAIMMDASLFDDITAKVQVSDFYFADNAALYQAVIECQANGDPIDPVTVGLTMPALPSGDSTLAFAAEIATKVPSTANWKAYARHVMERAVLRRLIGAAEAVTDMAFEEAPLADVIARAQQAMADLRDLDDGEQDYKRLDEVIGKNIDVLDDKFNHRVPAGIQTGLADLDKMIKVLKRKTVTVIGGLPGSGKTTLGMQICQHVALNDIGTALVFSLEMPEEELGNRMLASVGSIDFGRIDLGTTMEDEDWPRLTSAVNKINGRPLFVSDASGQTLPKIRSTARMVQKKHGLAILAIDYIGLIKSEEKSQNRTSELSKISTGIVNLAKELNVPVVLLAQLNRESTKRPGKKPIASDLKDCGQIEADAHMILLVHRDTDTEEGQNGVTEIIMPKCRHAQVNSCLVQQQGKFLRFVNFAGAREISQEEVEMGRGFGIKKGEQF</sequence>
<dbReference type="EMBL" id="WKEW01000028">
    <property type="protein sequence ID" value="MCF5057480.1"/>
    <property type="molecule type" value="Genomic_DNA"/>
</dbReference>
<dbReference type="AlphaFoldDB" id="A0AAW5A5I1"/>
<dbReference type="GO" id="GO:1990077">
    <property type="term" value="C:primosome complex"/>
    <property type="evidence" value="ECO:0007669"/>
    <property type="project" value="UniProtKB-KW"/>
</dbReference>
<comment type="catalytic activity">
    <reaction evidence="11">
        <text>ATP + H2O = ADP + phosphate + H(+)</text>
        <dbReference type="Rhea" id="RHEA:13065"/>
        <dbReference type="ChEBI" id="CHEBI:15377"/>
        <dbReference type="ChEBI" id="CHEBI:15378"/>
        <dbReference type="ChEBI" id="CHEBI:30616"/>
        <dbReference type="ChEBI" id="CHEBI:43474"/>
        <dbReference type="ChEBI" id="CHEBI:456216"/>
        <dbReference type="EC" id="5.6.2.3"/>
    </reaction>
</comment>
<keyword evidence="5" id="KW-0378">Hydrolase</keyword>
<evidence type="ECO:0000256" key="1">
    <source>
        <dbReference type="ARBA" id="ARBA00008428"/>
    </source>
</evidence>
<comment type="caution">
    <text evidence="13">The sequence shown here is derived from an EMBL/GenBank/DDBJ whole genome shotgun (WGS) entry which is preliminary data.</text>
</comment>
<dbReference type="GO" id="GO:0005829">
    <property type="term" value="C:cytosol"/>
    <property type="evidence" value="ECO:0007669"/>
    <property type="project" value="TreeGrafter"/>
</dbReference>
<keyword evidence="14" id="KW-1185">Reference proteome</keyword>
<dbReference type="Pfam" id="PF03796">
    <property type="entry name" value="DnaB_C"/>
    <property type="match status" value="1"/>
</dbReference>
<dbReference type="GO" id="GO:0043139">
    <property type="term" value="F:5'-3' DNA helicase activity"/>
    <property type="evidence" value="ECO:0007669"/>
    <property type="project" value="UniProtKB-EC"/>
</dbReference>
<dbReference type="Proteomes" id="UP000814172">
    <property type="component" value="Unassembled WGS sequence"/>
</dbReference>
<dbReference type="GO" id="GO:0006269">
    <property type="term" value="P:DNA replication, synthesis of primer"/>
    <property type="evidence" value="ECO:0007669"/>
    <property type="project" value="UniProtKB-KW"/>
</dbReference>
<dbReference type="Gene3D" id="3.40.50.300">
    <property type="entry name" value="P-loop containing nucleotide triphosphate hydrolases"/>
    <property type="match status" value="1"/>
</dbReference>
<dbReference type="PANTHER" id="PTHR30153:SF2">
    <property type="entry name" value="REPLICATIVE DNA HELICASE"/>
    <property type="match status" value="1"/>
</dbReference>
<evidence type="ECO:0000313" key="14">
    <source>
        <dbReference type="Proteomes" id="UP000814172"/>
    </source>
</evidence>
<evidence type="ECO:0000256" key="8">
    <source>
        <dbReference type="ARBA" id="ARBA00023125"/>
    </source>
</evidence>
<keyword evidence="2" id="KW-0639">Primosome</keyword>
<name>A0AAW5A5I1_9PSED</name>
<keyword evidence="6" id="KW-0347">Helicase</keyword>
<dbReference type="Gene3D" id="1.10.860.10">
    <property type="entry name" value="DNAb Helicase, Chain A"/>
    <property type="match status" value="1"/>
</dbReference>
<dbReference type="InterPro" id="IPR016136">
    <property type="entry name" value="DNA_helicase_N/primase_C"/>
</dbReference>
<evidence type="ECO:0000259" key="12">
    <source>
        <dbReference type="PROSITE" id="PS51199"/>
    </source>
</evidence>
<dbReference type="InterPro" id="IPR007693">
    <property type="entry name" value="DNA_helicase_DnaB-like_N"/>
</dbReference>
<comment type="similarity">
    <text evidence="1">Belongs to the helicase family. DnaB subfamily.</text>
</comment>
<keyword evidence="3" id="KW-0235">DNA replication</keyword>
<accession>A0AAW5A5I1</accession>
<dbReference type="RefSeq" id="WP_236299500.1">
    <property type="nucleotide sequence ID" value="NZ_WKEB01000160.1"/>
</dbReference>
<keyword evidence="4" id="KW-0547">Nucleotide-binding</keyword>
<dbReference type="Pfam" id="PF00772">
    <property type="entry name" value="DnaB"/>
    <property type="match status" value="1"/>
</dbReference>
<dbReference type="InterPro" id="IPR007694">
    <property type="entry name" value="DNA_helicase_DnaB-like_C"/>
</dbReference>
<keyword evidence="9" id="KW-0413">Isomerase</keyword>
<protein>
    <recommendedName>
        <fullName evidence="10">DNA 5'-3' helicase</fullName>
        <ecNumber evidence="10">5.6.2.3</ecNumber>
    </recommendedName>
</protein>
<reference evidence="13 14" key="1">
    <citation type="submission" date="2019-11" db="EMBL/GenBank/DDBJ databases">
        <title>Epiphytic Pseudomonas syringae from cherry orchards.</title>
        <authorList>
            <person name="Hulin M.T."/>
        </authorList>
    </citation>
    <scope>NUCLEOTIDE SEQUENCE [LARGE SCALE GENOMIC DNA]</scope>
    <source>
        <strain evidence="13 14">PA-6-9F</strain>
    </source>
</reference>
<dbReference type="InterPro" id="IPR036185">
    <property type="entry name" value="DNA_heli_DnaB-like_N_sf"/>
</dbReference>
<evidence type="ECO:0000256" key="11">
    <source>
        <dbReference type="ARBA" id="ARBA00048954"/>
    </source>
</evidence>
<feature type="domain" description="SF4 helicase" evidence="12">
    <location>
        <begin position="170"/>
        <end position="434"/>
    </location>
</feature>
<dbReference type="GO" id="GO:0016787">
    <property type="term" value="F:hydrolase activity"/>
    <property type="evidence" value="ECO:0007669"/>
    <property type="project" value="UniProtKB-KW"/>
</dbReference>
<proteinExistence type="inferred from homology"/>
<evidence type="ECO:0000256" key="3">
    <source>
        <dbReference type="ARBA" id="ARBA00022705"/>
    </source>
</evidence>
<evidence type="ECO:0000313" key="13">
    <source>
        <dbReference type="EMBL" id="MCF5057480.1"/>
    </source>
</evidence>
<dbReference type="SUPFAM" id="SSF52540">
    <property type="entry name" value="P-loop containing nucleoside triphosphate hydrolases"/>
    <property type="match status" value="1"/>
</dbReference>
<dbReference type="PROSITE" id="PS51199">
    <property type="entry name" value="SF4_HELICASE"/>
    <property type="match status" value="1"/>
</dbReference>
<dbReference type="GO" id="GO:0005524">
    <property type="term" value="F:ATP binding"/>
    <property type="evidence" value="ECO:0007669"/>
    <property type="project" value="UniProtKB-KW"/>
</dbReference>
<evidence type="ECO:0000256" key="6">
    <source>
        <dbReference type="ARBA" id="ARBA00022806"/>
    </source>
</evidence>
<keyword evidence="7" id="KW-0067">ATP-binding</keyword>
<dbReference type="InterPro" id="IPR027417">
    <property type="entry name" value="P-loop_NTPase"/>
</dbReference>